<dbReference type="STRING" id="349307.Mthe_0426"/>
<keyword evidence="2" id="KW-1185">Reference proteome</keyword>
<dbReference type="Gene3D" id="3.40.50.1440">
    <property type="entry name" value="Tubulin/FtsZ, GTPase domain"/>
    <property type="match status" value="1"/>
</dbReference>
<dbReference type="AlphaFoldDB" id="A0B694"/>
<dbReference type="OrthoDB" id="382152at2157"/>
<proteinExistence type="predicted"/>
<reference evidence="1 2" key="1">
    <citation type="submission" date="2006-10" db="EMBL/GenBank/DDBJ databases">
        <title>Complete sequence of Methanosaeta thermophila PT.</title>
        <authorList>
            <consortium name="US DOE Joint Genome Institute"/>
            <person name="Copeland A."/>
            <person name="Lucas S."/>
            <person name="Lapidus A."/>
            <person name="Barry K."/>
            <person name="Detter J.C."/>
            <person name="Glavina del Rio T."/>
            <person name="Hammon N."/>
            <person name="Israni S."/>
            <person name="Pitluck S."/>
            <person name="Chain P."/>
            <person name="Malfatti S."/>
            <person name="Shin M."/>
            <person name="Vergez L."/>
            <person name="Schmutz J."/>
            <person name="Larimer F."/>
            <person name="Land M."/>
            <person name="Hauser L."/>
            <person name="Kyrpides N."/>
            <person name="Kim E."/>
            <person name="Smith K.S."/>
            <person name="Ingram-Smith C."/>
            <person name="Richardson P."/>
        </authorList>
    </citation>
    <scope>NUCLEOTIDE SEQUENCE [LARGE SCALE GENOMIC DNA]</scope>
    <source>
        <strain evidence="2">DSM 6194 / JCM 14653 / NBRC 101360 / PT</strain>
    </source>
</reference>
<dbReference type="KEGG" id="mtp:Mthe_0426"/>
<dbReference type="HOGENOM" id="CLU_534877_0_0_2"/>
<protein>
    <recommendedName>
        <fullName evidence="3">Tubulin/FtsZ GTPase domain-containing protein</fullName>
    </recommendedName>
</protein>
<dbReference type="InterPro" id="IPR036525">
    <property type="entry name" value="Tubulin/FtsZ_GTPase_sf"/>
</dbReference>
<evidence type="ECO:0000313" key="2">
    <source>
        <dbReference type="Proteomes" id="UP000000674"/>
    </source>
</evidence>
<dbReference type="SUPFAM" id="SSF52490">
    <property type="entry name" value="Tubulin nucleotide-binding domain-like"/>
    <property type="match status" value="1"/>
</dbReference>
<sequence length="509" mass="57132">MRSCCVGIGGCGGKMLEVFLKPLDIYLPFRDPEPVAFGKIKGVYIEAYTPDAQKNKFFKPANVGYPGYVIPHASIPDDSKILSYVSHKYGFYLKKEGFHRKAEYLKAIFEIFEIDETLKGIAKMENPILDATWDAIKRYTTLAESGECDNILFIVSLGGGTGTGFINPIVNYIRSGGRREFPVFVLGILTEEGEDSRTGVSEEQRGLAAAISIYDLLTKNKDEGVDALIPIDNQILIDKFGSNYTSINDYISRVMRPFLADRPFPQEEMDGQGLREEFLKNLSKPPVMIPCYASLDSKKSSNPETELVSKALTGSVQNDECGPLFPCNPEMAERAFVFSRGYISKDKLESSVQSITGLDRKDIFVWRKLGENRKSDVLVLLRNPYGSGYSGPFEKKMCRIISLALDYISQKKQETLQVVEEGDDQALTSQSTDALSSYFNRLTSELKNAKSRLKEGKKPFFLNELQIFERSSNNTHQQDNVIQNNHGPSEEMIRKIVQEELRKLLPAAT</sequence>
<evidence type="ECO:0000313" key="1">
    <source>
        <dbReference type="EMBL" id="ABK14218.1"/>
    </source>
</evidence>
<dbReference type="EMBL" id="CP000477">
    <property type="protein sequence ID" value="ABK14218.1"/>
    <property type="molecule type" value="Genomic_DNA"/>
</dbReference>
<accession>A0B694</accession>
<gene>
    <name evidence="1" type="ordered locus">Mthe_0426</name>
</gene>
<organism evidence="1 2">
    <name type="scientific">Methanothrix thermoacetophila (strain DSM 6194 / JCM 14653 / NBRC 101360 / PT)</name>
    <name type="common">Methanosaeta thermophila</name>
    <dbReference type="NCBI Taxonomy" id="349307"/>
    <lineage>
        <taxon>Archaea</taxon>
        <taxon>Methanobacteriati</taxon>
        <taxon>Methanobacteriota</taxon>
        <taxon>Stenosarchaea group</taxon>
        <taxon>Methanomicrobia</taxon>
        <taxon>Methanotrichales</taxon>
        <taxon>Methanotrichaceae</taxon>
        <taxon>Methanothrix</taxon>
    </lineage>
</organism>
<evidence type="ECO:0008006" key="3">
    <source>
        <dbReference type="Google" id="ProtNLM"/>
    </source>
</evidence>
<name>A0B694_METTP</name>
<dbReference type="RefSeq" id="WP_011695616.1">
    <property type="nucleotide sequence ID" value="NC_008553.1"/>
</dbReference>
<dbReference type="Proteomes" id="UP000000674">
    <property type="component" value="Chromosome"/>
</dbReference>
<dbReference type="GeneID" id="4462019"/>